<name>A0A401RFZ2_CHIPU</name>
<protein>
    <submittedName>
        <fullName evidence="2">Uncharacterized protein</fullName>
    </submittedName>
</protein>
<accession>A0A401RFZ2</accession>
<proteinExistence type="predicted"/>
<sequence length="94" mass="10132">MHRCRRRPVWSAAVGPGRVRLRPPRALGAASGLETSARGATRPRLTSARRGGKPPPRFRAEWAGPGSCVLRHRAAAVGAPRRRGVSRAPLQLGR</sequence>
<keyword evidence="3" id="KW-1185">Reference proteome</keyword>
<feature type="region of interest" description="Disordered" evidence="1">
    <location>
        <begin position="21"/>
        <end position="60"/>
    </location>
</feature>
<evidence type="ECO:0000256" key="1">
    <source>
        <dbReference type="SAM" id="MobiDB-lite"/>
    </source>
</evidence>
<feature type="compositionally biased region" description="Low complexity" evidence="1">
    <location>
        <begin position="21"/>
        <end position="30"/>
    </location>
</feature>
<evidence type="ECO:0000313" key="2">
    <source>
        <dbReference type="EMBL" id="GCC17044.1"/>
    </source>
</evidence>
<dbReference type="EMBL" id="BEZZ01006702">
    <property type="protein sequence ID" value="GCC17044.1"/>
    <property type="molecule type" value="Genomic_DNA"/>
</dbReference>
<gene>
    <name evidence="2" type="ORF">chiPu_0022252</name>
</gene>
<dbReference type="AlphaFoldDB" id="A0A401RFZ2"/>
<comment type="caution">
    <text evidence="2">The sequence shown here is derived from an EMBL/GenBank/DDBJ whole genome shotgun (WGS) entry which is preliminary data.</text>
</comment>
<dbReference type="Proteomes" id="UP000287033">
    <property type="component" value="Unassembled WGS sequence"/>
</dbReference>
<evidence type="ECO:0000313" key="3">
    <source>
        <dbReference type="Proteomes" id="UP000287033"/>
    </source>
</evidence>
<organism evidence="2 3">
    <name type="scientific">Chiloscyllium punctatum</name>
    <name type="common">Brownbanded bambooshark</name>
    <name type="synonym">Hemiscyllium punctatum</name>
    <dbReference type="NCBI Taxonomy" id="137246"/>
    <lineage>
        <taxon>Eukaryota</taxon>
        <taxon>Metazoa</taxon>
        <taxon>Chordata</taxon>
        <taxon>Craniata</taxon>
        <taxon>Vertebrata</taxon>
        <taxon>Chondrichthyes</taxon>
        <taxon>Elasmobranchii</taxon>
        <taxon>Galeomorphii</taxon>
        <taxon>Galeoidea</taxon>
        <taxon>Orectolobiformes</taxon>
        <taxon>Hemiscylliidae</taxon>
        <taxon>Chiloscyllium</taxon>
    </lineage>
</organism>
<reference evidence="2 3" key="1">
    <citation type="journal article" date="2018" name="Nat. Ecol. Evol.">
        <title>Shark genomes provide insights into elasmobranch evolution and the origin of vertebrates.</title>
        <authorList>
            <person name="Hara Y"/>
            <person name="Yamaguchi K"/>
            <person name="Onimaru K"/>
            <person name="Kadota M"/>
            <person name="Koyanagi M"/>
            <person name="Keeley SD"/>
            <person name="Tatsumi K"/>
            <person name="Tanaka K"/>
            <person name="Motone F"/>
            <person name="Kageyama Y"/>
            <person name="Nozu R"/>
            <person name="Adachi N"/>
            <person name="Nishimura O"/>
            <person name="Nakagawa R"/>
            <person name="Tanegashima C"/>
            <person name="Kiyatake I"/>
            <person name="Matsumoto R"/>
            <person name="Murakumo K"/>
            <person name="Nishida K"/>
            <person name="Terakita A"/>
            <person name="Kuratani S"/>
            <person name="Sato K"/>
            <person name="Hyodo S Kuraku.S."/>
        </authorList>
    </citation>
    <scope>NUCLEOTIDE SEQUENCE [LARGE SCALE GENOMIC DNA]</scope>
</reference>